<dbReference type="EMBL" id="AXCM01001230">
    <property type="status" value="NOT_ANNOTATED_CDS"/>
    <property type="molecule type" value="Genomic_DNA"/>
</dbReference>
<reference evidence="2" key="2">
    <citation type="submission" date="2020-05" db="UniProtKB">
        <authorList>
            <consortium name="EnsemblMetazoa"/>
        </authorList>
    </citation>
    <scope>IDENTIFICATION</scope>
    <source>
        <strain evidence="2">A-37</strain>
    </source>
</reference>
<dbReference type="Proteomes" id="UP000075883">
    <property type="component" value="Unassembled WGS sequence"/>
</dbReference>
<evidence type="ECO:0000313" key="2">
    <source>
        <dbReference type="EnsemblMetazoa" id="ACUA006828-PA"/>
    </source>
</evidence>
<dbReference type="AlphaFoldDB" id="A0A182M108"/>
<reference evidence="3" key="1">
    <citation type="submission" date="2013-09" db="EMBL/GenBank/DDBJ databases">
        <title>The Genome Sequence of Anopheles culicifacies species A.</title>
        <authorList>
            <consortium name="The Broad Institute Genomics Platform"/>
            <person name="Neafsey D.E."/>
            <person name="Besansky N."/>
            <person name="Howell P."/>
            <person name="Walton C."/>
            <person name="Young S.K."/>
            <person name="Zeng Q."/>
            <person name="Gargeya S."/>
            <person name="Fitzgerald M."/>
            <person name="Haas B."/>
            <person name="Abouelleil A."/>
            <person name="Allen A.W."/>
            <person name="Alvarado L."/>
            <person name="Arachchi H.M."/>
            <person name="Berlin A.M."/>
            <person name="Chapman S.B."/>
            <person name="Gainer-Dewar J."/>
            <person name="Goldberg J."/>
            <person name="Griggs A."/>
            <person name="Gujja S."/>
            <person name="Hansen M."/>
            <person name="Howarth C."/>
            <person name="Imamovic A."/>
            <person name="Ireland A."/>
            <person name="Larimer J."/>
            <person name="McCowan C."/>
            <person name="Murphy C."/>
            <person name="Pearson M."/>
            <person name="Poon T.W."/>
            <person name="Priest M."/>
            <person name="Roberts A."/>
            <person name="Saif S."/>
            <person name="Shea T."/>
            <person name="Sisk P."/>
            <person name="Sykes S."/>
            <person name="Wortman J."/>
            <person name="Nusbaum C."/>
            <person name="Birren B."/>
        </authorList>
    </citation>
    <scope>NUCLEOTIDE SEQUENCE [LARGE SCALE GENOMIC DNA]</scope>
    <source>
        <strain evidence="3">A-37</strain>
    </source>
</reference>
<evidence type="ECO:0000313" key="3">
    <source>
        <dbReference type="Proteomes" id="UP000075883"/>
    </source>
</evidence>
<feature type="region of interest" description="Disordered" evidence="1">
    <location>
        <begin position="189"/>
        <end position="208"/>
    </location>
</feature>
<accession>A0A182M108</accession>
<evidence type="ECO:0000256" key="1">
    <source>
        <dbReference type="SAM" id="MobiDB-lite"/>
    </source>
</evidence>
<keyword evidence="3" id="KW-1185">Reference proteome</keyword>
<dbReference type="VEuPathDB" id="VectorBase:ACUA006828"/>
<dbReference type="EnsemblMetazoa" id="ACUA006828-RA">
    <property type="protein sequence ID" value="ACUA006828-PA"/>
    <property type="gene ID" value="ACUA006828"/>
</dbReference>
<organism evidence="2 3">
    <name type="scientific">Anopheles culicifacies</name>
    <dbReference type="NCBI Taxonomy" id="139723"/>
    <lineage>
        <taxon>Eukaryota</taxon>
        <taxon>Metazoa</taxon>
        <taxon>Ecdysozoa</taxon>
        <taxon>Arthropoda</taxon>
        <taxon>Hexapoda</taxon>
        <taxon>Insecta</taxon>
        <taxon>Pterygota</taxon>
        <taxon>Neoptera</taxon>
        <taxon>Endopterygota</taxon>
        <taxon>Diptera</taxon>
        <taxon>Nematocera</taxon>
        <taxon>Culicoidea</taxon>
        <taxon>Culicidae</taxon>
        <taxon>Anophelinae</taxon>
        <taxon>Anopheles</taxon>
        <taxon>culicifacies species complex</taxon>
    </lineage>
</organism>
<sequence>MHFLLSKAKAIASFCNHPTVRSLDERGKVNAAALYTSMNNGSGGLLQPTPLLAANATNNNNNTLLSGQGKQQPASAANVGTTWKNAGNINIDLDNLLGNGAKGGRAGSGGGAIGSNAPSMNQLKSIHSSPVHQPMGALSPQSPYGAGGMAPMAINLMSPVQQQQQQQPPPAVGMMMGGIGGGAFLNGNSNNASTPTGGASFGTFNAFQ</sequence>
<name>A0A182M108_9DIPT</name>
<protein>
    <submittedName>
        <fullName evidence="2">Uncharacterized protein</fullName>
    </submittedName>
</protein>
<proteinExistence type="predicted"/>